<dbReference type="GO" id="GO:0015450">
    <property type="term" value="F:protein-transporting ATPase activity"/>
    <property type="evidence" value="ECO:0007669"/>
    <property type="project" value="InterPro"/>
</dbReference>
<dbReference type="EMBL" id="SLWY01000005">
    <property type="protein sequence ID" value="TCO82396.1"/>
    <property type="molecule type" value="Genomic_DNA"/>
</dbReference>
<feature type="domain" description="SecDF P1 head subdomain" evidence="15">
    <location>
        <begin position="306"/>
        <end position="435"/>
    </location>
</feature>
<dbReference type="Pfam" id="PF21760">
    <property type="entry name" value="SecD_1st"/>
    <property type="match status" value="1"/>
</dbReference>
<evidence type="ECO:0000256" key="7">
    <source>
        <dbReference type="ARBA" id="ARBA00023010"/>
    </source>
</evidence>
<dbReference type="Pfam" id="PF02355">
    <property type="entry name" value="SecD_SecF_C"/>
    <property type="match status" value="1"/>
</dbReference>
<dbReference type="Gene3D" id="1.20.1640.10">
    <property type="entry name" value="Multidrug efflux transporter AcrB transmembrane domain"/>
    <property type="match status" value="1"/>
</dbReference>
<evidence type="ECO:0000259" key="12">
    <source>
        <dbReference type="Pfam" id="PF02355"/>
    </source>
</evidence>
<evidence type="ECO:0000256" key="6">
    <source>
        <dbReference type="ARBA" id="ARBA00022989"/>
    </source>
</evidence>
<keyword evidence="4 11" id="KW-0812">Transmembrane</keyword>
<keyword evidence="17" id="KW-1185">Reference proteome</keyword>
<dbReference type="GO" id="GO:0006605">
    <property type="term" value="P:protein targeting"/>
    <property type="evidence" value="ECO:0007669"/>
    <property type="project" value="UniProtKB-UniRule"/>
</dbReference>
<keyword evidence="7 11" id="KW-0811">Translocation</keyword>
<dbReference type="GO" id="GO:0043952">
    <property type="term" value="P:protein transport by the Sec complex"/>
    <property type="evidence" value="ECO:0007669"/>
    <property type="project" value="UniProtKB-UniRule"/>
</dbReference>
<feature type="domain" description="Protein export membrane protein SecD/SecF C-terminal" evidence="12">
    <location>
        <begin position="437"/>
        <end position="605"/>
    </location>
</feature>
<comment type="subcellular location">
    <subcellularLocation>
        <location evidence="1 11">Cell membrane</location>
        <topology evidence="1 11">Multi-pass membrane protein</topology>
    </subcellularLocation>
</comment>
<evidence type="ECO:0000256" key="11">
    <source>
        <dbReference type="HAMAP-Rule" id="MF_01463"/>
    </source>
</evidence>
<dbReference type="InterPro" id="IPR005791">
    <property type="entry name" value="SecD"/>
</dbReference>
<keyword evidence="8 11" id="KW-0472">Membrane</keyword>
<accession>A0A4R2LD79</accession>
<evidence type="ECO:0000256" key="3">
    <source>
        <dbReference type="ARBA" id="ARBA00022475"/>
    </source>
</evidence>
<keyword evidence="2 11" id="KW-0813">Transport</keyword>
<gene>
    <name evidence="11" type="primary">secD</name>
    <name evidence="16" type="ORF">EV699_105187</name>
</gene>
<dbReference type="NCBIfam" id="TIGR01129">
    <property type="entry name" value="secD"/>
    <property type="match status" value="1"/>
</dbReference>
<evidence type="ECO:0000256" key="1">
    <source>
        <dbReference type="ARBA" id="ARBA00004651"/>
    </source>
</evidence>
<dbReference type="AlphaFoldDB" id="A0A4R2LD79"/>
<dbReference type="Pfam" id="PF22599">
    <property type="entry name" value="SecDF_P1_head"/>
    <property type="match status" value="1"/>
</dbReference>
<dbReference type="SUPFAM" id="SSF82866">
    <property type="entry name" value="Multidrug efflux transporter AcrB transmembrane domain"/>
    <property type="match status" value="1"/>
</dbReference>
<dbReference type="InterPro" id="IPR054384">
    <property type="entry name" value="SecDF_P1_head"/>
</dbReference>
<evidence type="ECO:0000256" key="4">
    <source>
        <dbReference type="ARBA" id="ARBA00022692"/>
    </source>
</evidence>
<dbReference type="Pfam" id="PF13721">
    <property type="entry name" value="SecD-TM1"/>
    <property type="match status" value="1"/>
</dbReference>
<sequence>MLNRYPWWKYAIIAVATLIGIVYALPNVYGEDPAVQVSPTRSAAVDQALYRRVAERISQDGISPKTIELGAGQLLVRLKDTDDQLKVADSLEQALGRDYSVALNLAPSTPAWLRALNAHPMFLGLDLRGGVHFLMEVDMKAVVKQAEERYVEDIRALLRNEKVRYVSVGRNPGGGVRVSFREAADRDQALGLIRDKLTTLQVGDAGASALDLVLTIGEPELRERRTFALQQNITTLRNRVNALGVAEPVIQQQGESRIVVQLPGIQDTARAKEILGATATLEFRLVDSSGDINAALQGQVPINAKLYKGRDGRPYLLDRRVILTGDSITDASSGIEQQSGSPAVYITLDGKGAKRMEDGTKDNIGKLMATVFIETRTETRTVDGQPQKVTTTTEEVINAATIRDRLGARFQITGIDSPQEARNLALLLRAGALSAPIQIVEERTVGPSAGKENIEQGFDSALVGFLIVAAFMIISYRLCGVVAVIALAANVVLIIAILSLFQATLTLPGIAGIVLTMGMAVDANVLIYERMREEIDLGLTPQAAIKAGFDRAFATIVDANFTHLIAGVALLLLGSGPVRGFAVTLIIGILTSQFTAVMVSRGVINLIYGGRKVERLSV</sequence>
<organism evidence="16 17">
    <name type="scientific">Plasticicumulans lactativorans</name>
    <dbReference type="NCBI Taxonomy" id="1133106"/>
    <lineage>
        <taxon>Bacteria</taxon>
        <taxon>Pseudomonadati</taxon>
        <taxon>Pseudomonadota</taxon>
        <taxon>Gammaproteobacteria</taxon>
        <taxon>Candidatus Competibacteraceae</taxon>
        <taxon>Plasticicumulans</taxon>
    </lineage>
</organism>
<dbReference type="FunFam" id="1.20.1640.10:FF:000004">
    <property type="entry name" value="Protein translocase subunit SecD"/>
    <property type="match status" value="1"/>
</dbReference>
<keyword evidence="3 11" id="KW-1003">Cell membrane</keyword>
<comment type="caution">
    <text evidence="16">The sequence shown here is derived from an EMBL/GenBank/DDBJ whole genome shotgun (WGS) entry which is preliminary data.</text>
</comment>
<dbReference type="GO" id="GO:0005886">
    <property type="term" value="C:plasma membrane"/>
    <property type="evidence" value="ECO:0007669"/>
    <property type="project" value="UniProtKB-SubCell"/>
</dbReference>
<dbReference type="HAMAP" id="MF_01463_B">
    <property type="entry name" value="SecD_B"/>
    <property type="match status" value="1"/>
</dbReference>
<dbReference type="GO" id="GO:0065002">
    <property type="term" value="P:intracellular protein transmembrane transport"/>
    <property type="evidence" value="ECO:0007669"/>
    <property type="project" value="UniProtKB-UniRule"/>
</dbReference>
<dbReference type="Pfam" id="PF07549">
    <property type="entry name" value="Sec_GG"/>
    <property type="match status" value="1"/>
</dbReference>
<dbReference type="RefSeq" id="WP_132539791.1">
    <property type="nucleotide sequence ID" value="NZ_SLWY01000005.1"/>
</dbReference>
<keyword evidence="5 11" id="KW-0653">Protein transport</keyword>
<dbReference type="InterPro" id="IPR048631">
    <property type="entry name" value="SecD_1st"/>
</dbReference>
<dbReference type="InterPro" id="IPR055344">
    <property type="entry name" value="SecD_SecF_C_bact"/>
</dbReference>
<dbReference type="Proteomes" id="UP000295765">
    <property type="component" value="Unassembled WGS sequence"/>
</dbReference>
<proteinExistence type="inferred from homology"/>
<dbReference type="PANTHER" id="PTHR30081:SF1">
    <property type="entry name" value="PROTEIN TRANSLOCASE SUBUNIT SECD"/>
    <property type="match status" value="1"/>
</dbReference>
<evidence type="ECO:0000259" key="14">
    <source>
        <dbReference type="Pfam" id="PF21760"/>
    </source>
</evidence>
<evidence type="ECO:0000256" key="5">
    <source>
        <dbReference type="ARBA" id="ARBA00022927"/>
    </source>
</evidence>
<dbReference type="OrthoDB" id="9805019at2"/>
<feature type="transmembrane region" description="Helical" evidence="11">
    <location>
        <begin position="580"/>
        <end position="608"/>
    </location>
</feature>
<comment type="caution">
    <text evidence="11">Lacks conserved residue(s) required for the propagation of feature annotation.</text>
</comment>
<dbReference type="InterPro" id="IPR022646">
    <property type="entry name" value="SecD/SecF_CS"/>
</dbReference>
<evidence type="ECO:0000259" key="13">
    <source>
        <dbReference type="Pfam" id="PF13721"/>
    </source>
</evidence>
<evidence type="ECO:0000256" key="10">
    <source>
        <dbReference type="ARBA" id="ARBA00068220"/>
    </source>
</evidence>
<protein>
    <recommendedName>
        <fullName evidence="10 11">Protein translocase subunit SecD</fullName>
    </recommendedName>
</protein>
<comment type="subunit">
    <text evidence="11">Forms a complex with SecF. Part of the essential Sec protein translocation apparatus which comprises SecA, SecYEG and auxiliary proteins SecDF-YajC and YidC.</text>
</comment>
<comment type="similarity">
    <text evidence="9 11">Belongs to the SecD/SecF family. SecD subfamily.</text>
</comment>
<name>A0A4R2LD79_9GAMM</name>
<feature type="transmembrane region" description="Helical" evidence="11">
    <location>
        <begin position="481"/>
        <end position="501"/>
    </location>
</feature>
<dbReference type="Gene3D" id="3.30.1360.200">
    <property type="match status" value="1"/>
</dbReference>
<dbReference type="InterPro" id="IPR048634">
    <property type="entry name" value="SecD_SecF_C"/>
</dbReference>
<dbReference type="FunFam" id="3.30.1360.200:FF:000001">
    <property type="entry name" value="Protein translocase subunit SecD"/>
    <property type="match status" value="1"/>
</dbReference>
<evidence type="ECO:0000256" key="8">
    <source>
        <dbReference type="ARBA" id="ARBA00023136"/>
    </source>
</evidence>
<dbReference type="InterPro" id="IPR022813">
    <property type="entry name" value="SecD/SecF_arch_bac"/>
</dbReference>
<feature type="transmembrane region" description="Helical" evidence="11">
    <location>
        <begin position="507"/>
        <end position="528"/>
    </location>
</feature>
<reference evidence="16 17" key="1">
    <citation type="submission" date="2019-03" db="EMBL/GenBank/DDBJ databases">
        <title>Genomic Encyclopedia of Type Strains, Phase IV (KMG-IV): sequencing the most valuable type-strain genomes for metagenomic binning, comparative biology and taxonomic classification.</title>
        <authorList>
            <person name="Goeker M."/>
        </authorList>
    </citation>
    <scope>NUCLEOTIDE SEQUENCE [LARGE SCALE GENOMIC DNA]</scope>
    <source>
        <strain evidence="16 17">DSM 25287</strain>
    </source>
</reference>
<dbReference type="FunFam" id="3.30.70.3400:FF:000003">
    <property type="entry name" value="Preprotein translocase subunit SecD"/>
    <property type="match status" value="1"/>
</dbReference>
<evidence type="ECO:0000259" key="15">
    <source>
        <dbReference type="Pfam" id="PF22599"/>
    </source>
</evidence>
<dbReference type="PANTHER" id="PTHR30081">
    <property type="entry name" value="PROTEIN-EXPORT MEMBRANE PROTEIN SEC"/>
    <property type="match status" value="1"/>
</dbReference>
<comment type="function">
    <text evidence="11">Part of the Sec protein translocase complex. Interacts with the SecYEG preprotein conducting channel. SecDF uses the proton motive force (PMF) to complete protein translocation after the ATP-dependent function of SecA.</text>
</comment>
<evidence type="ECO:0000256" key="2">
    <source>
        <dbReference type="ARBA" id="ARBA00022448"/>
    </source>
</evidence>
<feature type="transmembrane region" description="Helical" evidence="11">
    <location>
        <begin position="457"/>
        <end position="474"/>
    </location>
</feature>
<dbReference type="InterPro" id="IPR027398">
    <property type="entry name" value="SecD-TM"/>
</dbReference>
<evidence type="ECO:0000256" key="9">
    <source>
        <dbReference type="ARBA" id="ARBA00060774"/>
    </source>
</evidence>
<dbReference type="NCBIfam" id="TIGR00916">
    <property type="entry name" value="2A0604s01"/>
    <property type="match status" value="1"/>
</dbReference>
<keyword evidence="6 11" id="KW-1133">Transmembrane helix</keyword>
<feature type="transmembrane region" description="Helical" evidence="11">
    <location>
        <begin position="549"/>
        <end position="574"/>
    </location>
</feature>
<dbReference type="Gene3D" id="3.30.70.3400">
    <property type="match status" value="2"/>
</dbReference>
<evidence type="ECO:0000313" key="16">
    <source>
        <dbReference type="EMBL" id="TCO82396.1"/>
    </source>
</evidence>
<feature type="domain" description="Protein translocase subunit SecDF P1" evidence="14">
    <location>
        <begin position="229"/>
        <end position="287"/>
    </location>
</feature>
<feature type="domain" description="SecD export protein N-terminal TM" evidence="13">
    <location>
        <begin position="2"/>
        <end position="103"/>
    </location>
</feature>
<evidence type="ECO:0000313" key="17">
    <source>
        <dbReference type="Proteomes" id="UP000295765"/>
    </source>
</evidence>